<proteinExistence type="inferred from homology"/>
<dbReference type="Pfam" id="PF12850">
    <property type="entry name" value="Metallophos_2"/>
    <property type="match status" value="1"/>
</dbReference>
<dbReference type="InterPro" id="IPR029052">
    <property type="entry name" value="Metallo-depent_PP-like"/>
</dbReference>
<feature type="domain" description="Calcineurin-like phosphoesterase" evidence="3">
    <location>
        <begin position="1"/>
        <end position="145"/>
    </location>
</feature>
<comment type="similarity">
    <text evidence="1 2">Belongs to the metallophosphoesterase superfamily. YfcE family.</text>
</comment>
<evidence type="ECO:0000259" key="3">
    <source>
        <dbReference type="Pfam" id="PF12850"/>
    </source>
</evidence>
<dbReference type="InterPro" id="IPR024654">
    <property type="entry name" value="Calcineurin-like_PHP_lpxH"/>
</dbReference>
<evidence type="ECO:0000313" key="5">
    <source>
        <dbReference type="Proteomes" id="UP001357223"/>
    </source>
</evidence>
<comment type="cofactor">
    <cofactor evidence="2">
        <name>a divalent metal cation</name>
        <dbReference type="ChEBI" id="CHEBI:60240"/>
    </cofactor>
</comment>
<evidence type="ECO:0000256" key="2">
    <source>
        <dbReference type="RuleBase" id="RU362039"/>
    </source>
</evidence>
<reference evidence="4 5" key="1">
    <citation type="submission" date="2023-10" db="EMBL/GenBank/DDBJ databases">
        <title>Niallia locisalis sp.nov. isolated from a salt pond sample.</title>
        <authorList>
            <person name="Li X.-J."/>
            <person name="Dong L."/>
        </authorList>
    </citation>
    <scope>NUCLEOTIDE SEQUENCE [LARGE SCALE GENOMIC DNA]</scope>
    <source>
        <strain evidence="4 5">DSM 29761</strain>
    </source>
</reference>
<keyword evidence="2" id="KW-0479">Metal-binding</keyword>
<dbReference type="SUPFAM" id="SSF56300">
    <property type="entry name" value="Metallo-dependent phosphatases"/>
    <property type="match status" value="1"/>
</dbReference>
<sequence>MKVLIVSDSHGMTTELAKLKEIHGSEVEYFVHCGDSELAPGETALKEFITVRGNCDFYEEFPEDIVKKIGGRTFFITHGHRYSVKSDLIKLSYRAKEAGADIACFGHSHYLGAEMVNGTLFINPGSIRLPRGRRERSYVILDIQENAYEIKVFDLDKGELPELRQVFSLSN</sequence>
<dbReference type="InterPro" id="IPR000979">
    <property type="entry name" value="Phosphodiesterase_MJ0936/Vps29"/>
</dbReference>
<dbReference type="Gene3D" id="3.60.21.10">
    <property type="match status" value="1"/>
</dbReference>
<dbReference type="InterPro" id="IPR041802">
    <property type="entry name" value="MPP_YfcE"/>
</dbReference>
<protein>
    <recommendedName>
        <fullName evidence="2">Phosphoesterase</fullName>
        <ecNumber evidence="2">3.1.4.-</ecNumber>
    </recommendedName>
</protein>
<dbReference type="EMBL" id="CP137640">
    <property type="protein sequence ID" value="WVX82541.1"/>
    <property type="molecule type" value="Genomic_DNA"/>
</dbReference>
<accession>A0ABZ2CFH8</accession>
<name>A0ABZ2CFH8_9BACI</name>
<dbReference type="PANTHER" id="PTHR11124">
    <property type="entry name" value="VACUOLAR SORTING PROTEIN VPS29"/>
    <property type="match status" value="1"/>
</dbReference>
<dbReference type="Proteomes" id="UP001357223">
    <property type="component" value="Chromosome"/>
</dbReference>
<evidence type="ECO:0000313" key="4">
    <source>
        <dbReference type="EMBL" id="WVX82541.1"/>
    </source>
</evidence>
<dbReference type="EC" id="3.1.4.-" evidence="2"/>
<dbReference type="NCBIfam" id="TIGR00040">
    <property type="entry name" value="yfcE"/>
    <property type="match status" value="1"/>
</dbReference>
<keyword evidence="5" id="KW-1185">Reference proteome</keyword>
<dbReference type="CDD" id="cd00841">
    <property type="entry name" value="MPP_YfcE"/>
    <property type="match status" value="1"/>
</dbReference>
<gene>
    <name evidence="4" type="ORF">R4Z09_06035</name>
</gene>
<evidence type="ECO:0000256" key="1">
    <source>
        <dbReference type="ARBA" id="ARBA00008950"/>
    </source>
</evidence>
<organism evidence="4 5">
    <name type="scientific">Niallia oryzisoli</name>
    <dbReference type="NCBI Taxonomy" id="1737571"/>
    <lineage>
        <taxon>Bacteria</taxon>
        <taxon>Bacillati</taxon>
        <taxon>Bacillota</taxon>
        <taxon>Bacilli</taxon>
        <taxon>Bacillales</taxon>
        <taxon>Bacillaceae</taxon>
        <taxon>Niallia</taxon>
    </lineage>
</organism>
<dbReference type="RefSeq" id="WP_338451440.1">
    <property type="nucleotide sequence ID" value="NZ_CP137640.1"/>
</dbReference>